<dbReference type="Proteomes" id="UP000093903">
    <property type="component" value="Unassembled WGS sequence"/>
</dbReference>
<evidence type="ECO:0000313" key="1">
    <source>
        <dbReference type="EMBL" id="OBU77802.1"/>
    </source>
</evidence>
<accession>A0A853MGZ7</accession>
<sequence length="60" mass="6289">MSRWFVGFRSSTQPTIPTTKLVGFKPTFALRPVSPTDSLQVASLSRAPVGSAARAPVGSA</sequence>
<dbReference type="EMBL" id="LYXA01000001">
    <property type="protein sequence ID" value="OBU77802.1"/>
    <property type="molecule type" value="Genomic_DNA"/>
</dbReference>
<protein>
    <submittedName>
        <fullName evidence="1">Uncharacterized protein</fullName>
    </submittedName>
</protein>
<comment type="caution">
    <text evidence="1">The sequence shown here is derived from an EMBL/GenBank/DDBJ whole genome shotgun (WGS) entry which is preliminary data.</text>
</comment>
<reference evidence="1 2" key="1">
    <citation type="submission" date="2016-05" db="EMBL/GenBank/DDBJ databases">
        <title>First complete genome of the cyanobacterium Cylindrospermopsis raciborskii CS505, containing a circular chromosome and a single extrachromosomal element.</title>
        <authorList>
            <person name="Fuentes J."/>
            <person name="Tamames J."/>
            <person name="Allen E."/>
            <person name="Plominski A."/>
            <person name="Vasquez M."/>
        </authorList>
    </citation>
    <scope>NUCLEOTIDE SEQUENCE [LARGE SCALE GENOMIC DNA]</scope>
    <source>
        <strain evidence="1 2">CS505</strain>
    </source>
</reference>
<name>A0A853MGZ7_9CYAN</name>
<proteinExistence type="predicted"/>
<evidence type="ECO:0000313" key="2">
    <source>
        <dbReference type="Proteomes" id="UP000093903"/>
    </source>
</evidence>
<dbReference type="AlphaFoldDB" id="A0A853MGZ7"/>
<gene>
    <name evidence="1" type="ORF">A9P98_17070</name>
</gene>
<organism evidence="1 2">
    <name type="scientific">Cylindrospermopsis raciborskii CS-505</name>
    <dbReference type="NCBI Taxonomy" id="533240"/>
    <lineage>
        <taxon>Bacteria</taxon>
        <taxon>Bacillati</taxon>
        <taxon>Cyanobacteriota</taxon>
        <taxon>Cyanophyceae</taxon>
        <taxon>Nostocales</taxon>
        <taxon>Aphanizomenonaceae</taxon>
        <taxon>Cylindrospermopsis</taxon>
    </lineage>
</organism>